<protein>
    <recommendedName>
        <fullName evidence="2">Aminotransferase-like plant mobile domain-containing protein</fullName>
    </recommendedName>
</protein>
<dbReference type="GO" id="GO:0010073">
    <property type="term" value="P:meristem maintenance"/>
    <property type="evidence" value="ECO:0007669"/>
    <property type="project" value="InterPro"/>
</dbReference>
<dbReference type="AlphaFoldDB" id="A0A8J5ZL32"/>
<accession>A0A8J5ZL32</accession>
<organism evidence="3 4">
    <name type="scientific">Gossypium anomalum</name>
    <dbReference type="NCBI Taxonomy" id="47600"/>
    <lineage>
        <taxon>Eukaryota</taxon>
        <taxon>Viridiplantae</taxon>
        <taxon>Streptophyta</taxon>
        <taxon>Embryophyta</taxon>
        <taxon>Tracheophyta</taxon>
        <taxon>Spermatophyta</taxon>
        <taxon>Magnoliopsida</taxon>
        <taxon>eudicotyledons</taxon>
        <taxon>Gunneridae</taxon>
        <taxon>Pentapetalae</taxon>
        <taxon>rosids</taxon>
        <taxon>malvids</taxon>
        <taxon>Malvales</taxon>
        <taxon>Malvaceae</taxon>
        <taxon>Malvoideae</taxon>
        <taxon>Gossypium</taxon>
    </lineage>
</organism>
<gene>
    <name evidence="3" type="ORF">CXB51_003150</name>
</gene>
<feature type="region of interest" description="Disordered" evidence="1">
    <location>
        <begin position="292"/>
        <end position="338"/>
    </location>
</feature>
<evidence type="ECO:0000259" key="2">
    <source>
        <dbReference type="Pfam" id="PF10536"/>
    </source>
</evidence>
<dbReference type="OrthoDB" id="1936739at2759"/>
<evidence type="ECO:0000313" key="4">
    <source>
        <dbReference type="Proteomes" id="UP000701853"/>
    </source>
</evidence>
<sequence length="338" mass="38163">MSCGECTITLEDVALQLGLPIDRSTVTGISVIAEPVALCHSLLGVSPADDESNFTGLKFSWLKAKFKYLSVNATEVMCAARAYIMHIIGGVLMPDANNNKVHLMYLPLLADLQNVRPYSWGSAVLAMLYRDLCRTTKPDVVDIGGCLLLLQWSYYPGIGRSYTVLIYCLMIEQNAGEGFIWMPYRRPEIPTVIPSSARIHSHLWCINAPIINFQTVEWYNGDRVLRKFGCILYIPDPPIEDNWMAWRPQMDFSSDLQPSLEYIQWYSGKPYLLGRLSTVVPPQMYQPGTYEPVTDIEAKLEPEPDPEPKLEPKPEPQSAPEFEQSHTHSADSSYHPNF</sequence>
<proteinExistence type="predicted"/>
<name>A0A8J5ZL32_9ROSI</name>
<dbReference type="Proteomes" id="UP000701853">
    <property type="component" value="Chromosome 2"/>
</dbReference>
<dbReference type="EMBL" id="JAHUZN010000002">
    <property type="protein sequence ID" value="KAG8501057.1"/>
    <property type="molecule type" value="Genomic_DNA"/>
</dbReference>
<comment type="caution">
    <text evidence="3">The sequence shown here is derived from an EMBL/GenBank/DDBJ whole genome shotgun (WGS) entry which is preliminary data.</text>
</comment>
<dbReference type="Pfam" id="PF10536">
    <property type="entry name" value="PMD"/>
    <property type="match status" value="1"/>
</dbReference>
<keyword evidence="4" id="KW-1185">Reference proteome</keyword>
<evidence type="ECO:0000256" key="1">
    <source>
        <dbReference type="SAM" id="MobiDB-lite"/>
    </source>
</evidence>
<feature type="domain" description="Aminotransferase-like plant mobile" evidence="2">
    <location>
        <begin position="1"/>
        <end position="154"/>
    </location>
</feature>
<reference evidence="3 4" key="1">
    <citation type="journal article" date="2021" name="bioRxiv">
        <title>The Gossypium anomalum genome as a resource for cotton improvement and evolutionary analysis of hybrid incompatibility.</title>
        <authorList>
            <person name="Grover C.E."/>
            <person name="Yuan D."/>
            <person name="Arick M.A."/>
            <person name="Miller E.R."/>
            <person name="Hu G."/>
            <person name="Peterson D.G."/>
            <person name="Wendel J.F."/>
            <person name="Udall J.A."/>
        </authorList>
    </citation>
    <scope>NUCLEOTIDE SEQUENCE [LARGE SCALE GENOMIC DNA]</scope>
    <source>
        <strain evidence="3">JFW-Udall</strain>
        <tissue evidence="3">Leaf</tissue>
    </source>
</reference>
<feature type="compositionally biased region" description="Basic and acidic residues" evidence="1">
    <location>
        <begin position="296"/>
        <end position="314"/>
    </location>
</feature>
<dbReference type="InterPro" id="IPR044824">
    <property type="entry name" value="MAIN-like"/>
</dbReference>
<evidence type="ECO:0000313" key="3">
    <source>
        <dbReference type="EMBL" id="KAG8501057.1"/>
    </source>
</evidence>
<dbReference type="InterPro" id="IPR019557">
    <property type="entry name" value="AminoTfrase-like_pln_mobile"/>
</dbReference>
<dbReference type="PANTHER" id="PTHR46033:SF8">
    <property type="entry name" value="PROTEIN MAINTENANCE OF MERISTEMS-LIKE"/>
    <property type="match status" value="1"/>
</dbReference>
<dbReference type="PANTHER" id="PTHR46033">
    <property type="entry name" value="PROTEIN MAIN-LIKE 2"/>
    <property type="match status" value="1"/>
</dbReference>